<dbReference type="GO" id="GO:0009231">
    <property type="term" value="P:riboflavin biosynthetic process"/>
    <property type="evidence" value="ECO:0007669"/>
    <property type="project" value="UniProtKB-KW"/>
</dbReference>
<dbReference type="PANTHER" id="PTHR21327">
    <property type="entry name" value="GTP CYCLOHYDROLASE II-RELATED"/>
    <property type="match status" value="1"/>
</dbReference>
<evidence type="ECO:0000313" key="7">
    <source>
        <dbReference type="Proteomes" id="UP000626109"/>
    </source>
</evidence>
<keyword evidence="4" id="KW-0479">Metal-binding</keyword>
<reference evidence="6" key="1">
    <citation type="submission" date="2021-02" db="EMBL/GenBank/DDBJ databases">
        <authorList>
            <person name="Dougan E. K."/>
            <person name="Rhodes N."/>
            <person name="Thang M."/>
            <person name="Chan C."/>
        </authorList>
    </citation>
    <scope>NUCLEOTIDE SEQUENCE</scope>
</reference>
<evidence type="ECO:0000256" key="3">
    <source>
        <dbReference type="ARBA" id="ARBA00022619"/>
    </source>
</evidence>
<dbReference type="GO" id="GO:0046872">
    <property type="term" value="F:metal ion binding"/>
    <property type="evidence" value="ECO:0007669"/>
    <property type="project" value="UniProtKB-KW"/>
</dbReference>
<dbReference type="EC" id="4.1.99.12" evidence="2"/>
<dbReference type="SUPFAM" id="SSF142695">
    <property type="entry name" value="RibA-like"/>
    <property type="match status" value="1"/>
</dbReference>
<protein>
    <recommendedName>
        <fullName evidence="2">3,4-dihydroxy-2-butanone-4-phosphate synthase</fullName>
        <ecNumber evidence="2">4.1.99.12</ecNumber>
    </recommendedName>
</protein>
<organism evidence="6 7">
    <name type="scientific">Polarella glacialis</name>
    <name type="common">Dinoflagellate</name>
    <dbReference type="NCBI Taxonomy" id="89957"/>
    <lineage>
        <taxon>Eukaryota</taxon>
        <taxon>Sar</taxon>
        <taxon>Alveolata</taxon>
        <taxon>Dinophyceae</taxon>
        <taxon>Suessiales</taxon>
        <taxon>Suessiaceae</taxon>
        <taxon>Polarella</taxon>
    </lineage>
</organism>
<dbReference type="Gene3D" id="3.40.50.10990">
    <property type="entry name" value="GTP cyclohydrolase II"/>
    <property type="match status" value="1"/>
</dbReference>
<dbReference type="PANTHER" id="PTHR21327:SF18">
    <property type="entry name" value="3,4-DIHYDROXY-2-BUTANONE 4-PHOSPHATE SYNTHASE"/>
    <property type="match status" value="1"/>
</dbReference>
<dbReference type="EMBL" id="CAJNNW010014887">
    <property type="protein sequence ID" value="CAE8657095.1"/>
    <property type="molecule type" value="Genomic_DNA"/>
</dbReference>
<gene>
    <name evidence="6" type="ORF">PGLA2088_LOCUS12596</name>
</gene>
<evidence type="ECO:0000256" key="2">
    <source>
        <dbReference type="ARBA" id="ARBA00012153"/>
    </source>
</evidence>
<dbReference type="GO" id="GO:0005829">
    <property type="term" value="C:cytosol"/>
    <property type="evidence" value="ECO:0007669"/>
    <property type="project" value="TreeGrafter"/>
</dbReference>
<name>A0A813ISK7_POLGL</name>
<dbReference type="GO" id="GO:0005758">
    <property type="term" value="C:mitochondrial intermembrane space"/>
    <property type="evidence" value="ECO:0007669"/>
    <property type="project" value="TreeGrafter"/>
</dbReference>
<dbReference type="Pfam" id="PF00925">
    <property type="entry name" value="GTP_cyclohydro2"/>
    <property type="match status" value="1"/>
</dbReference>
<evidence type="ECO:0000256" key="4">
    <source>
        <dbReference type="ARBA" id="ARBA00022723"/>
    </source>
</evidence>
<sequence length="159" mass="17094">ASSNWSPSAQAFESFAGVDQPLRVSVFPSRAGARCVALVKGEVADCEAVPARVHSECLFGDALGSDRCECGPQLRAFMKDVLGDESRPSGILVYLQGHEGKGIGLEGKLRAYNLQDGPERLGEAEANRRLGFRPDLRRYGGARAALRELGVRSVALYTD</sequence>
<evidence type="ECO:0000256" key="1">
    <source>
        <dbReference type="ARBA" id="ARBA00004904"/>
    </source>
</evidence>
<feature type="non-terminal residue" evidence="6">
    <location>
        <position position="1"/>
    </location>
</feature>
<keyword evidence="3" id="KW-0686">Riboflavin biosynthesis</keyword>
<feature type="non-terminal residue" evidence="6">
    <location>
        <position position="159"/>
    </location>
</feature>
<evidence type="ECO:0000259" key="5">
    <source>
        <dbReference type="Pfam" id="PF00925"/>
    </source>
</evidence>
<evidence type="ECO:0000313" key="6">
    <source>
        <dbReference type="EMBL" id="CAE8657095.1"/>
    </source>
</evidence>
<dbReference type="GO" id="GO:0008686">
    <property type="term" value="F:3,4-dihydroxy-2-butanone-4-phosphate synthase activity"/>
    <property type="evidence" value="ECO:0007669"/>
    <property type="project" value="UniProtKB-EC"/>
</dbReference>
<comment type="pathway">
    <text evidence="1">Cofactor biosynthesis; riboflavin biosynthesis; 2-hydroxy-3-oxobutyl phosphate from D-ribulose 5-phosphate: step 1/1.</text>
</comment>
<feature type="domain" description="GTP cyclohydrolase II" evidence="5">
    <location>
        <begin position="26"/>
        <end position="158"/>
    </location>
</feature>
<dbReference type="InterPro" id="IPR032677">
    <property type="entry name" value="GTP_cyclohydro_II"/>
</dbReference>
<dbReference type="Proteomes" id="UP000626109">
    <property type="component" value="Unassembled WGS sequence"/>
</dbReference>
<dbReference type="InterPro" id="IPR036144">
    <property type="entry name" value="RibA-like_sf"/>
</dbReference>
<accession>A0A813ISK7</accession>
<dbReference type="AlphaFoldDB" id="A0A813ISK7"/>
<proteinExistence type="predicted"/>
<comment type="caution">
    <text evidence="6">The sequence shown here is derived from an EMBL/GenBank/DDBJ whole genome shotgun (WGS) entry which is preliminary data.</text>
</comment>